<dbReference type="PANTHER" id="PTHR46573">
    <property type="entry name" value="WD REPEAT, SAM AND U-BOX DOMAIN-CONTAINING PROTEIN 1"/>
    <property type="match status" value="1"/>
</dbReference>
<feature type="compositionally biased region" description="Low complexity" evidence="5">
    <location>
        <begin position="236"/>
        <end position="250"/>
    </location>
</feature>
<evidence type="ECO:0000313" key="8">
    <source>
        <dbReference type="EMBL" id="EFN54480.1"/>
    </source>
</evidence>
<dbReference type="InterPro" id="IPR003613">
    <property type="entry name" value="Ubox_domain"/>
</dbReference>
<dbReference type="PROSITE" id="PS50103">
    <property type="entry name" value="ZF_C3H1"/>
    <property type="match status" value="1"/>
</dbReference>
<dbReference type="GO" id="GO:0008270">
    <property type="term" value="F:zinc ion binding"/>
    <property type="evidence" value="ECO:0007669"/>
    <property type="project" value="UniProtKB-KW"/>
</dbReference>
<sequence>MASSSQQAPGLTALERQRLLLRSSLKMAVMCDNPRPCRYGDRCMFAHSVEEVRVLRATREAERPKEGEAVATPGRSQEFAPSSAGVPRPAAFASSATFTYTPARLQGKRDWDSGGSRGYCHPSKYKTAICAHWERFGDCRHGATCNFAHGEAEIRRYTAGQSSYRARHHYVGGQAAGRSCSGANGGLSGYTSEAEAEGQEDSCPPLMAAAYPQEYALQRSRNAQRHTDELQRRLSAAAAAAQGAGAAAQGAPPPGAPPPQLEDSEQFPALGRGAGGAGAAAAAPAAPAAPQHSRQASQTGSEEPAAGLSKRMSQEWEGSSTTSSAPTTVCIGEPGLQRAPSSSGASRAGSVHSVGAESEDGDAGHGAHAAPPSAPPSCAGSPAKRAMAARAPAPARGEAAAAPAPAPDAPLEKAGSWADMDEEEEFEEGQQQAQQPEQEEAAEQQEEAEVEERRQEAAAEPVVVAAAKPAAAASKPILVPTVVFVDAAASPPAPATLCPLEVMHVAAPPAAPARPAPHPAAAQAAPAPIPVPVPAHSAPALGVPAPNAVMPLPPPGFGRAPPPPPRHAAYQPAMPAAAGGGAPPAPQHATPPAQAAFMQRMAAAAGGVDLSLVPAFMCPLTGRPFTHPVVAADGITYEKEVITDWLQNKEVSPITGKQLSHRLLLPNDCVRAAMGQVAELIRAMVS</sequence>
<feature type="compositionally biased region" description="Low complexity" evidence="5">
    <location>
        <begin position="366"/>
        <end position="403"/>
    </location>
</feature>
<keyword evidence="9" id="KW-1185">Reference proteome</keyword>
<evidence type="ECO:0000256" key="3">
    <source>
        <dbReference type="ARBA" id="ARBA00022833"/>
    </source>
</evidence>
<feature type="compositionally biased region" description="Polar residues" evidence="5">
    <location>
        <begin position="316"/>
        <end position="327"/>
    </location>
</feature>
<dbReference type="RefSeq" id="XP_005846582.1">
    <property type="nucleotide sequence ID" value="XM_005846520.1"/>
</dbReference>
<dbReference type="InterPro" id="IPR000571">
    <property type="entry name" value="Znf_CCCH"/>
</dbReference>
<reference evidence="8 9" key="1">
    <citation type="journal article" date="2010" name="Plant Cell">
        <title>The Chlorella variabilis NC64A genome reveals adaptation to photosymbiosis, coevolution with viruses, and cryptic sex.</title>
        <authorList>
            <person name="Blanc G."/>
            <person name="Duncan G."/>
            <person name="Agarkova I."/>
            <person name="Borodovsky M."/>
            <person name="Gurnon J."/>
            <person name="Kuo A."/>
            <person name="Lindquist E."/>
            <person name="Lucas S."/>
            <person name="Pangilinan J."/>
            <person name="Polle J."/>
            <person name="Salamov A."/>
            <person name="Terry A."/>
            <person name="Yamada T."/>
            <person name="Dunigan D.D."/>
            <person name="Grigoriev I.V."/>
            <person name="Claverie J.M."/>
            <person name="Van Etten J.L."/>
        </authorList>
    </citation>
    <scope>NUCLEOTIDE SEQUENCE [LARGE SCALE GENOMIC DNA]</scope>
    <source>
        <strain evidence="8 9">NC64A</strain>
    </source>
</reference>
<dbReference type="eggNOG" id="ENOG502RVGT">
    <property type="taxonomic scope" value="Eukaryota"/>
</dbReference>
<dbReference type="PANTHER" id="PTHR46573:SF1">
    <property type="entry name" value="WD REPEAT, SAM AND U-BOX DOMAIN-CONTAINING PROTEIN 1"/>
    <property type="match status" value="1"/>
</dbReference>
<dbReference type="Gene3D" id="3.30.40.10">
    <property type="entry name" value="Zinc/RING finger domain, C3HC4 (zinc finger)"/>
    <property type="match status" value="1"/>
</dbReference>
<organism evidence="9">
    <name type="scientific">Chlorella variabilis</name>
    <name type="common">Green alga</name>
    <dbReference type="NCBI Taxonomy" id="554065"/>
    <lineage>
        <taxon>Eukaryota</taxon>
        <taxon>Viridiplantae</taxon>
        <taxon>Chlorophyta</taxon>
        <taxon>core chlorophytes</taxon>
        <taxon>Trebouxiophyceae</taxon>
        <taxon>Chlorellales</taxon>
        <taxon>Chlorellaceae</taxon>
        <taxon>Chlorella clade</taxon>
        <taxon>Chlorella</taxon>
    </lineage>
</organism>
<evidence type="ECO:0000256" key="2">
    <source>
        <dbReference type="ARBA" id="ARBA00022771"/>
    </source>
</evidence>
<dbReference type="InterPro" id="IPR013083">
    <property type="entry name" value="Znf_RING/FYVE/PHD"/>
</dbReference>
<dbReference type="Pfam" id="PF04564">
    <property type="entry name" value="U-box"/>
    <property type="match status" value="1"/>
</dbReference>
<dbReference type="SUPFAM" id="SSF57850">
    <property type="entry name" value="RING/U-box"/>
    <property type="match status" value="1"/>
</dbReference>
<dbReference type="EMBL" id="GL433847">
    <property type="protein sequence ID" value="EFN54480.1"/>
    <property type="molecule type" value="Genomic_DNA"/>
</dbReference>
<dbReference type="OMA" id="ICAHWER"/>
<evidence type="ECO:0000256" key="4">
    <source>
        <dbReference type="PROSITE-ProRule" id="PRU00723"/>
    </source>
</evidence>
<evidence type="ECO:0000256" key="5">
    <source>
        <dbReference type="SAM" id="MobiDB-lite"/>
    </source>
</evidence>
<dbReference type="STRING" id="554065.E1ZHK6"/>
<dbReference type="SMART" id="SM00504">
    <property type="entry name" value="Ubox"/>
    <property type="match status" value="1"/>
</dbReference>
<dbReference type="Gene3D" id="4.10.1000.10">
    <property type="entry name" value="Zinc finger, CCCH-type"/>
    <property type="match status" value="2"/>
</dbReference>
<feature type="region of interest" description="Disordered" evidence="5">
    <location>
        <begin position="221"/>
        <end position="456"/>
    </location>
</feature>
<dbReference type="SUPFAM" id="SSF90229">
    <property type="entry name" value="CCCH zinc finger"/>
    <property type="match status" value="1"/>
</dbReference>
<feature type="zinc finger region" description="C3H1-type" evidence="4">
    <location>
        <begin position="124"/>
        <end position="152"/>
    </location>
</feature>
<keyword evidence="3 4" id="KW-0862">Zinc</keyword>
<feature type="region of interest" description="Disordered" evidence="5">
    <location>
        <begin position="59"/>
        <end position="87"/>
    </location>
</feature>
<feature type="compositionally biased region" description="Acidic residues" evidence="5">
    <location>
        <begin position="437"/>
        <end position="450"/>
    </location>
</feature>
<feature type="compositionally biased region" description="Acidic residues" evidence="5">
    <location>
        <begin position="419"/>
        <end position="428"/>
    </location>
</feature>
<feature type="compositionally biased region" description="Low complexity" evidence="5">
    <location>
        <begin position="341"/>
        <end position="356"/>
    </location>
</feature>
<dbReference type="AlphaFoldDB" id="E1ZHK6"/>
<dbReference type="GO" id="GO:0016567">
    <property type="term" value="P:protein ubiquitination"/>
    <property type="evidence" value="ECO:0007669"/>
    <property type="project" value="UniProtKB-UniPathway"/>
</dbReference>
<dbReference type="InterPro" id="IPR036855">
    <property type="entry name" value="Znf_CCCH_sf"/>
</dbReference>
<protein>
    <recommendedName>
        <fullName evidence="10">RING-type E3 ubiquitin transferase</fullName>
    </recommendedName>
</protein>
<dbReference type="InterPro" id="IPR052085">
    <property type="entry name" value="WD-SAM-U-box"/>
</dbReference>
<accession>E1ZHK6</accession>
<evidence type="ECO:0008006" key="10">
    <source>
        <dbReference type="Google" id="ProtNLM"/>
    </source>
</evidence>
<feature type="compositionally biased region" description="Basic and acidic residues" evidence="5">
    <location>
        <begin position="59"/>
        <end position="68"/>
    </location>
</feature>
<feature type="domain" description="U-box" evidence="7">
    <location>
        <begin position="611"/>
        <end position="686"/>
    </location>
</feature>
<dbReference type="Pfam" id="PF00642">
    <property type="entry name" value="zf-CCCH"/>
    <property type="match status" value="1"/>
</dbReference>
<proteinExistence type="predicted"/>
<evidence type="ECO:0000259" key="6">
    <source>
        <dbReference type="PROSITE" id="PS50103"/>
    </source>
</evidence>
<name>E1ZHK6_CHLVA</name>
<feature type="compositionally biased region" description="Polar residues" evidence="5">
    <location>
        <begin position="292"/>
        <end position="301"/>
    </location>
</feature>
<dbReference type="UniPathway" id="UPA00143"/>
<dbReference type="CDD" id="cd16655">
    <property type="entry name" value="RING-Ubox_WDSUB1-like"/>
    <property type="match status" value="1"/>
</dbReference>
<dbReference type="OrthoDB" id="10064100at2759"/>
<gene>
    <name evidence="8" type="ORF">CHLNCDRAFT_58138</name>
</gene>
<keyword evidence="2 4" id="KW-0863">Zinc-finger</keyword>
<feature type="domain" description="C3H1-type" evidence="6">
    <location>
        <begin position="124"/>
        <end position="152"/>
    </location>
</feature>
<dbReference type="KEGG" id="cvr:CHLNCDRAFT_58138"/>
<dbReference type="InParanoid" id="E1ZHK6"/>
<feature type="compositionally biased region" description="Low complexity" evidence="5">
    <location>
        <begin position="279"/>
        <end position="290"/>
    </location>
</feature>
<evidence type="ECO:0000256" key="1">
    <source>
        <dbReference type="ARBA" id="ARBA00022723"/>
    </source>
</evidence>
<dbReference type="GeneID" id="17353946"/>
<dbReference type="PROSITE" id="PS51698">
    <property type="entry name" value="U_BOX"/>
    <property type="match status" value="1"/>
</dbReference>
<evidence type="ECO:0000313" key="9">
    <source>
        <dbReference type="Proteomes" id="UP000008141"/>
    </source>
</evidence>
<dbReference type="Proteomes" id="UP000008141">
    <property type="component" value="Unassembled WGS sequence"/>
</dbReference>
<feature type="compositionally biased region" description="Pro residues" evidence="5">
    <location>
        <begin position="251"/>
        <end position="260"/>
    </location>
</feature>
<keyword evidence="1 4" id="KW-0479">Metal-binding</keyword>
<dbReference type="SMART" id="SM00356">
    <property type="entry name" value="ZnF_C3H1"/>
    <property type="match status" value="2"/>
</dbReference>
<dbReference type="GO" id="GO:0004842">
    <property type="term" value="F:ubiquitin-protein transferase activity"/>
    <property type="evidence" value="ECO:0007669"/>
    <property type="project" value="InterPro"/>
</dbReference>
<evidence type="ECO:0000259" key="7">
    <source>
        <dbReference type="PROSITE" id="PS51698"/>
    </source>
</evidence>